<evidence type="ECO:0008006" key="3">
    <source>
        <dbReference type="Google" id="ProtNLM"/>
    </source>
</evidence>
<feature type="transmembrane region" description="Helical" evidence="1">
    <location>
        <begin position="241"/>
        <end position="260"/>
    </location>
</feature>
<dbReference type="AlphaFoldDB" id="A0A382YVR2"/>
<dbReference type="Pfam" id="PF17957">
    <property type="entry name" value="Big_7"/>
    <property type="match status" value="1"/>
</dbReference>
<organism evidence="2">
    <name type="scientific">marine metagenome</name>
    <dbReference type="NCBI Taxonomy" id="408172"/>
    <lineage>
        <taxon>unclassified sequences</taxon>
        <taxon>metagenomes</taxon>
        <taxon>ecological metagenomes</taxon>
    </lineage>
</organism>
<dbReference type="Gene3D" id="2.60.40.10">
    <property type="entry name" value="Immunoglobulins"/>
    <property type="match status" value="2"/>
</dbReference>
<evidence type="ECO:0000256" key="1">
    <source>
        <dbReference type="SAM" id="Phobius"/>
    </source>
</evidence>
<dbReference type="InterPro" id="IPR035986">
    <property type="entry name" value="PKD_dom_sf"/>
</dbReference>
<dbReference type="SUPFAM" id="SSF49299">
    <property type="entry name" value="PKD domain"/>
    <property type="match status" value="1"/>
</dbReference>
<name>A0A382YVR2_9ZZZZ</name>
<dbReference type="EMBL" id="UINC01178925">
    <property type="protein sequence ID" value="SVD87347.1"/>
    <property type="molecule type" value="Genomic_DNA"/>
</dbReference>
<dbReference type="InterPro" id="IPR013783">
    <property type="entry name" value="Ig-like_fold"/>
</dbReference>
<gene>
    <name evidence="2" type="ORF">METZ01_LOCUS440201</name>
</gene>
<accession>A0A382YVR2</accession>
<protein>
    <recommendedName>
        <fullName evidence="3">PKD domain-containing protein</fullName>
    </recommendedName>
</protein>
<sequence>STVNISWPNPTSVDIRLTVVAIDGRSASLWQTIEIADISNPVVILDGDGILERSYGDDVTISGHVSDNWGIATIEWLVDDVLIRTNSDSDEGATAFSHTFNSSYAAGTHTVTLRATDNSGRQAEVTATISLRDSTPPVIGIYQKEGTLEIGETFRFEANVNDAESEGPLVFSWDFDGNVDSDSDGDPRNDDDGFGESVVWSYNASGPTTVVCQIMNDAGLVAEFEVLVNVLSGSEGDSMDLMQLGLMVAGALVVVIMIGLL</sequence>
<keyword evidence="1" id="KW-0472">Membrane</keyword>
<feature type="non-terminal residue" evidence="2">
    <location>
        <position position="1"/>
    </location>
</feature>
<proteinExistence type="predicted"/>
<dbReference type="CDD" id="cd00146">
    <property type="entry name" value="PKD"/>
    <property type="match status" value="1"/>
</dbReference>
<reference evidence="2" key="1">
    <citation type="submission" date="2018-05" db="EMBL/GenBank/DDBJ databases">
        <authorList>
            <person name="Lanie J.A."/>
            <person name="Ng W.-L."/>
            <person name="Kazmierczak K.M."/>
            <person name="Andrzejewski T.M."/>
            <person name="Davidsen T.M."/>
            <person name="Wayne K.J."/>
            <person name="Tettelin H."/>
            <person name="Glass J.I."/>
            <person name="Rusch D."/>
            <person name="Podicherti R."/>
            <person name="Tsui H.-C.T."/>
            <person name="Winkler M.E."/>
        </authorList>
    </citation>
    <scope>NUCLEOTIDE SEQUENCE</scope>
</reference>
<keyword evidence="1" id="KW-0812">Transmembrane</keyword>
<keyword evidence="1" id="KW-1133">Transmembrane helix</keyword>
<feature type="non-terminal residue" evidence="2">
    <location>
        <position position="261"/>
    </location>
</feature>
<evidence type="ECO:0000313" key="2">
    <source>
        <dbReference type="EMBL" id="SVD87347.1"/>
    </source>
</evidence>